<dbReference type="HOGENOM" id="CLU_2947928_0_0_1"/>
<gene>
    <name evidence="1" type="ORF">AGABI1DRAFT_82346</name>
</gene>
<dbReference type="Proteomes" id="UP000008493">
    <property type="component" value="Unassembled WGS sequence"/>
</dbReference>
<dbReference type="AlphaFoldDB" id="K5W6Z8"/>
<name>K5W6Z8_AGABU</name>
<sequence length="60" mass="6720">MSSTVQHDELVLAHVDARITLLHHQLAALRHISLTLTRERLSAMIVAKRVSNAPMRSLIP</sequence>
<dbReference type="EMBL" id="JH971386">
    <property type="protein sequence ID" value="EKM82584.1"/>
    <property type="molecule type" value="Genomic_DNA"/>
</dbReference>
<proteinExistence type="predicted"/>
<dbReference type="InParanoid" id="K5W6Z8"/>
<reference evidence="2" key="1">
    <citation type="journal article" date="2012" name="Proc. Natl. Acad. Sci. U.S.A.">
        <title>Genome sequence of the button mushroom Agaricus bisporus reveals mechanisms governing adaptation to a humic-rich ecological niche.</title>
        <authorList>
            <person name="Morin E."/>
            <person name="Kohler A."/>
            <person name="Baker A.R."/>
            <person name="Foulongne-Oriol M."/>
            <person name="Lombard V."/>
            <person name="Nagy L.G."/>
            <person name="Ohm R.A."/>
            <person name="Patyshakuliyeva A."/>
            <person name="Brun A."/>
            <person name="Aerts A.L."/>
            <person name="Bailey A.M."/>
            <person name="Billette C."/>
            <person name="Coutinho P.M."/>
            <person name="Deakin G."/>
            <person name="Doddapaneni H."/>
            <person name="Floudas D."/>
            <person name="Grimwood J."/>
            <person name="Hilden K."/>
            <person name="Kuees U."/>
            <person name="LaButti K.M."/>
            <person name="Lapidus A."/>
            <person name="Lindquist E.A."/>
            <person name="Lucas S.M."/>
            <person name="Murat C."/>
            <person name="Riley R.W."/>
            <person name="Salamov A.A."/>
            <person name="Schmutz J."/>
            <person name="Subramanian V."/>
            <person name="Woesten H.A.B."/>
            <person name="Xu J."/>
            <person name="Eastwood D.C."/>
            <person name="Foster G.D."/>
            <person name="Sonnenberg A.S."/>
            <person name="Cullen D."/>
            <person name="de Vries R.P."/>
            <person name="Lundell T."/>
            <person name="Hibbett D.S."/>
            <person name="Henrissat B."/>
            <person name="Burton K.S."/>
            <person name="Kerrigan R.W."/>
            <person name="Challen M.P."/>
            <person name="Grigoriev I.V."/>
            <person name="Martin F."/>
        </authorList>
    </citation>
    <scope>NUCLEOTIDE SEQUENCE [LARGE SCALE GENOMIC DNA]</scope>
    <source>
        <strain evidence="2">JB137-S8 / ATCC MYA-4627 / FGSC 10392</strain>
    </source>
</reference>
<feature type="non-terminal residue" evidence="1">
    <location>
        <position position="1"/>
    </location>
</feature>
<organism evidence="1 2">
    <name type="scientific">Agaricus bisporus var. burnettii (strain JB137-S8 / ATCC MYA-4627 / FGSC 10392)</name>
    <name type="common">White button mushroom</name>
    <dbReference type="NCBI Taxonomy" id="597362"/>
    <lineage>
        <taxon>Eukaryota</taxon>
        <taxon>Fungi</taxon>
        <taxon>Dikarya</taxon>
        <taxon>Basidiomycota</taxon>
        <taxon>Agaricomycotina</taxon>
        <taxon>Agaricomycetes</taxon>
        <taxon>Agaricomycetidae</taxon>
        <taxon>Agaricales</taxon>
        <taxon>Agaricineae</taxon>
        <taxon>Agaricaceae</taxon>
        <taxon>Agaricus</taxon>
    </lineage>
</organism>
<dbReference type="KEGG" id="abp:AGABI1DRAFT82346"/>
<keyword evidence="2" id="KW-1185">Reference proteome</keyword>
<accession>K5W6Z8</accession>
<evidence type="ECO:0000313" key="2">
    <source>
        <dbReference type="Proteomes" id="UP000008493"/>
    </source>
</evidence>
<dbReference type="RefSeq" id="XP_007326389.1">
    <property type="nucleotide sequence ID" value="XM_007326327.1"/>
</dbReference>
<protein>
    <submittedName>
        <fullName evidence="1">Uncharacterized protein</fullName>
    </submittedName>
</protein>
<evidence type="ECO:0000313" key="1">
    <source>
        <dbReference type="EMBL" id="EKM82584.1"/>
    </source>
</evidence>
<dbReference type="GeneID" id="18831821"/>